<reference evidence="1" key="1">
    <citation type="submission" date="2022-11" db="EMBL/GenBank/DDBJ databases">
        <authorList>
            <person name="Petersen C."/>
        </authorList>
    </citation>
    <scope>NUCLEOTIDE SEQUENCE</scope>
    <source>
        <strain evidence="1">IBT 20477</strain>
    </source>
</reference>
<gene>
    <name evidence="1" type="ORF">N7449_010075</name>
</gene>
<evidence type="ECO:0000313" key="1">
    <source>
        <dbReference type="EMBL" id="KAJ5187081.1"/>
    </source>
</evidence>
<evidence type="ECO:0000313" key="2">
    <source>
        <dbReference type="Proteomes" id="UP001150942"/>
    </source>
</evidence>
<proteinExistence type="predicted"/>
<comment type="caution">
    <text evidence="1">The sequence shown here is derived from an EMBL/GenBank/DDBJ whole genome shotgun (WGS) entry which is preliminary data.</text>
</comment>
<protein>
    <submittedName>
        <fullName evidence="1">Uncharacterized protein</fullName>
    </submittedName>
</protein>
<reference evidence="1" key="2">
    <citation type="journal article" date="2023" name="IMA Fungus">
        <title>Comparative genomic study of the Penicillium genus elucidates a diverse pangenome and 15 lateral gene transfer events.</title>
        <authorList>
            <person name="Petersen C."/>
            <person name="Sorensen T."/>
            <person name="Nielsen M.R."/>
            <person name="Sondergaard T.E."/>
            <person name="Sorensen J.L."/>
            <person name="Fitzpatrick D.A."/>
            <person name="Frisvad J.C."/>
            <person name="Nielsen K.L."/>
        </authorList>
    </citation>
    <scope>NUCLEOTIDE SEQUENCE</scope>
    <source>
        <strain evidence="1">IBT 20477</strain>
    </source>
</reference>
<dbReference type="OrthoDB" id="76567at2759"/>
<name>A0A9W9J3R6_9EURO</name>
<dbReference type="AlphaFoldDB" id="A0A9W9J3R6"/>
<accession>A0A9W9J3R6</accession>
<dbReference type="Proteomes" id="UP001150942">
    <property type="component" value="Unassembled WGS sequence"/>
</dbReference>
<sequence>MVEVRVSKSYRKLKADIEWWLTNSKGDINLIIIVSINRTTPNIKHQLLTTLAAPLLALTIEFKELCCCQPVLREHDIEISPDQLADISSEVWMEQRWGRFLYTASTKTANIEALLVQSVGEKSMLKKNAIPANKPKGHFLPVLLRLNSDTSC</sequence>
<organism evidence="1 2">
    <name type="scientific">Penicillium cf. viridicatum</name>
    <dbReference type="NCBI Taxonomy" id="2972119"/>
    <lineage>
        <taxon>Eukaryota</taxon>
        <taxon>Fungi</taxon>
        <taxon>Dikarya</taxon>
        <taxon>Ascomycota</taxon>
        <taxon>Pezizomycotina</taxon>
        <taxon>Eurotiomycetes</taxon>
        <taxon>Eurotiomycetidae</taxon>
        <taxon>Eurotiales</taxon>
        <taxon>Aspergillaceae</taxon>
        <taxon>Penicillium</taxon>
    </lineage>
</organism>
<dbReference type="EMBL" id="JAPQKQ010000007">
    <property type="protein sequence ID" value="KAJ5187081.1"/>
    <property type="molecule type" value="Genomic_DNA"/>
</dbReference>
<keyword evidence="2" id="KW-1185">Reference proteome</keyword>